<dbReference type="AlphaFoldDB" id="A0AAV2WNM6"/>
<accession>A0AAV2WNM6</accession>
<reference evidence="2" key="1">
    <citation type="submission" date="2014-05" db="EMBL/GenBank/DDBJ databases">
        <authorList>
            <person name="Urmite Genomes"/>
        </authorList>
    </citation>
    <scope>NUCLEOTIDE SEQUENCE</scope>
    <source>
        <strain evidence="2">DSM 44074</strain>
    </source>
</reference>
<dbReference type="Gene3D" id="3.40.50.300">
    <property type="entry name" value="P-loop containing nucleotide triphosphate hydrolases"/>
    <property type="match status" value="1"/>
</dbReference>
<dbReference type="Pfam" id="PF13175">
    <property type="entry name" value="AAA_15"/>
    <property type="match status" value="1"/>
</dbReference>
<evidence type="ECO:0000259" key="1">
    <source>
        <dbReference type="Pfam" id="PF13175"/>
    </source>
</evidence>
<evidence type="ECO:0000313" key="2">
    <source>
        <dbReference type="EMBL" id="CDQ45891.1"/>
    </source>
</evidence>
<dbReference type="Proteomes" id="UP000028864">
    <property type="component" value="Unassembled WGS sequence"/>
</dbReference>
<dbReference type="InterPro" id="IPR027417">
    <property type="entry name" value="P-loop_NTPase"/>
</dbReference>
<protein>
    <submittedName>
        <fullName evidence="2">Hydrolase</fullName>
    </submittedName>
</protein>
<name>A0AAV2WNM6_MYCNE</name>
<dbReference type="PANTHER" id="PTHR41259">
    <property type="entry name" value="DOUBLE-STRAND BREAK REPAIR RAD50 ATPASE, PUTATIVE-RELATED"/>
    <property type="match status" value="1"/>
</dbReference>
<proteinExistence type="predicted"/>
<dbReference type="PANTHER" id="PTHR41259:SF1">
    <property type="entry name" value="DOUBLE-STRAND BREAK REPAIR RAD50 ATPASE, PUTATIVE-RELATED"/>
    <property type="match status" value="1"/>
</dbReference>
<sequence length="499" mass="53249">MKLHRLTLTNYRGVLHRDIEFPERGVVVVSGANEIGKSSMIEALDLLLTVKDRSSKKEVKAVKPTHADVGAEVSAEISTGPYRFIYRKRFHKKAETVLTELAPTRRQLTGDEAHDRVLAILDETVDTALWQAQRVLQASATAPVDLSGCDALSRALDVAAGAADGAAQVADVLGGSAGDADPLLIDKIEREYLEYFTATGRPTGVWAAATSRLRAADDAVAQCTAALREVEQAVTQHAVLTAELSGLAERVSAAEARRAADAERAGRATAELARLEGELAAAQPDVVAAELRSATAALEVLLGEREAAATALAEISAALKVYGSQGRRGALDAAEAEREHAHGEFLRVGRRARAAGLLRTVMLRHRESARLRYVEPFRAEIERLGRLVFGPDFEVDIDTDLTIRSRTLAGTTVGYESLSGGAKEQMGIVARLACASLVAKEDTVPVVIDDALGFTDPERLTKMAAVFDAVGGDGQVIVLTCSPDRYAAIDDAQLIELTA</sequence>
<dbReference type="EMBL" id="LK021339">
    <property type="protein sequence ID" value="CDQ45891.1"/>
    <property type="molecule type" value="Genomic_DNA"/>
</dbReference>
<reference evidence="2" key="2">
    <citation type="submission" date="2015-09" db="EMBL/GenBank/DDBJ databases">
        <title>Draft genome sequence of Mycobacterium neoaurum DSM 44074.</title>
        <authorList>
            <person name="Croce O."/>
            <person name="Robert C."/>
            <person name="Raoult D."/>
            <person name="Drancourt M."/>
        </authorList>
    </citation>
    <scope>NUCLEOTIDE SEQUENCE</scope>
    <source>
        <strain evidence="2">DSM 44074</strain>
    </source>
</reference>
<keyword evidence="2" id="KW-0378">Hydrolase</keyword>
<evidence type="ECO:0000313" key="3">
    <source>
        <dbReference type="Proteomes" id="UP000028864"/>
    </source>
</evidence>
<dbReference type="SUPFAM" id="SSF52540">
    <property type="entry name" value="P-loop containing nucleoside triphosphate hydrolases"/>
    <property type="match status" value="1"/>
</dbReference>
<gene>
    <name evidence="2" type="ORF">BN1047_03791</name>
</gene>
<dbReference type="InterPro" id="IPR041685">
    <property type="entry name" value="AAA_GajA/Old/RecF-like"/>
</dbReference>
<dbReference type="GO" id="GO:0016787">
    <property type="term" value="F:hydrolase activity"/>
    <property type="evidence" value="ECO:0007669"/>
    <property type="project" value="UniProtKB-KW"/>
</dbReference>
<organism evidence="2 3">
    <name type="scientific">Mycolicibacterium neoaurum</name>
    <name type="common">Mycobacterium neoaurum</name>
    <dbReference type="NCBI Taxonomy" id="1795"/>
    <lineage>
        <taxon>Bacteria</taxon>
        <taxon>Bacillati</taxon>
        <taxon>Actinomycetota</taxon>
        <taxon>Actinomycetes</taxon>
        <taxon>Mycobacteriales</taxon>
        <taxon>Mycobacteriaceae</taxon>
        <taxon>Mycolicibacterium</taxon>
    </lineage>
</organism>
<feature type="domain" description="Endonuclease GajA/Old nuclease/RecF-like AAA" evidence="1">
    <location>
        <begin position="1"/>
        <end position="63"/>
    </location>
</feature>